<dbReference type="SUPFAM" id="SSF50729">
    <property type="entry name" value="PH domain-like"/>
    <property type="match status" value="1"/>
</dbReference>
<proteinExistence type="predicted"/>
<dbReference type="CDD" id="cd00821">
    <property type="entry name" value="PH"/>
    <property type="match status" value="1"/>
</dbReference>
<reference evidence="3 4" key="1">
    <citation type="submission" date="2019-07" db="EMBL/GenBank/DDBJ databases">
        <title>Genomics analysis of Aphanomyces spp. identifies a new class of oomycete effector associated with host adaptation.</title>
        <authorList>
            <person name="Gaulin E."/>
        </authorList>
    </citation>
    <scope>NUCLEOTIDE SEQUENCE [LARGE SCALE GENOMIC DNA]</scope>
    <source>
        <strain evidence="3 4">ATCC 201684</strain>
    </source>
</reference>
<dbReference type="VEuPathDB" id="FungiDB:AeMF1_014379"/>
<dbReference type="Gene3D" id="3.40.50.300">
    <property type="entry name" value="P-loop containing nucleotide triphosphate hydrolases"/>
    <property type="match status" value="1"/>
</dbReference>
<dbReference type="InterPro" id="IPR027417">
    <property type="entry name" value="P-loop_NTPase"/>
</dbReference>
<name>A0A6G0XGQ0_9STRA</name>
<dbReference type="GO" id="GO:0003924">
    <property type="term" value="F:GTPase activity"/>
    <property type="evidence" value="ECO:0007669"/>
    <property type="project" value="InterPro"/>
</dbReference>
<gene>
    <name evidence="3" type="ORF">Ae201684_005036</name>
</gene>
<keyword evidence="1" id="KW-0175">Coiled coil</keyword>
<evidence type="ECO:0000313" key="4">
    <source>
        <dbReference type="Proteomes" id="UP000481153"/>
    </source>
</evidence>
<dbReference type="EMBL" id="VJMJ01000064">
    <property type="protein sequence ID" value="KAF0739471.1"/>
    <property type="molecule type" value="Genomic_DNA"/>
</dbReference>
<dbReference type="Pfam" id="PF00169">
    <property type="entry name" value="PH"/>
    <property type="match status" value="1"/>
</dbReference>
<dbReference type="SMART" id="SM00233">
    <property type="entry name" value="PH"/>
    <property type="match status" value="1"/>
</dbReference>
<dbReference type="GO" id="GO:0005525">
    <property type="term" value="F:GTP binding"/>
    <property type="evidence" value="ECO:0007669"/>
    <property type="project" value="InterPro"/>
</dbReference>
<organism evidence="3 4">
    <name type="scientific">Aphanomyces euteiches</name>
    <dbReference type="NCBI Taxonomy" id="100861"/>
    <lineage>
        <taxon>Eukaryota</taxon>
        <taxon>Sar</taxon>
        <taxon>Stramenopiles</taxon>
        <taxon>Oomycota</taxon>
        <taxon>Saprolegniomycetes</taxon>
        <taxon>Saprolegniales</taxon>
        <taxon>Verrucalvaceae</taxon>
        <taxon>Aphanomyces</taxon>
    </lineage>
</organism>
<dbReference type="PROSITE" id="PS50003">
    <property type="entry name" value="PH_DOMAIN"/>
    <property type="match status" value="1"/>
</dbReference>
<comment type="caution">
    <text evidence="3">The sequence shown here is derived from an EMBL/GenBank/DDBJ whole genome shotgun (WGS) entry which is preliminary data.</text>
</comment>
<feature type="domain" description="PH" evidence="2">
    <location>
        <begin position="683"/>
        <end position="785"/>
    </location>
</feature>
<dbReference type="InterPro" id="IPR011993">
    <property type="entry name" value="PH-like_dom_sf"/>
</dbReference>
<protein>
    <recommendedName>
        <fullName evidence="2">PH domain-containing protein</fullName>
    </recommendedName>
</protein>
<dbReference type="Pfam" id="PF02841">
    <property type="entry name" value="GBP_C"/>
    <property type="match status" value="1"/>
</dbReference>
<dbReference type="AlphaFoldDB" id="A0A6G0XGQ0"/>
<feature type="coiled-coil region" evidence="1">
    <location>
        <begin position="637"/>
        <end position="664"/>
    </location>
</feature>
<keyword evidence="4" id="KW-1185">Reference proteome</keyword>
<evidence type="ECO:0000259" key="2">
    <source>
        <dbReference type="PROSITE" id="PS50003"/>
    </source>
</evidence>
<evidence type="ECO:0000313" key="3">
    <source>
        <dbReference type="EMBL" id="KAF0739471.1"/>
    </source>
</evidence>
<sequence>MASKAAGPAASEVNLTLVPFCTEDASGDWVINEAIMQMLMDEEVALRQVALAVVLDLPSADATPPGDGIDKGLFIVKDPIHISEEGNLTFLLVLRNVNLAKKPAWATLALILASHAIFVREGHVYSSGFENLRFLSNLLDVEMLFEEDFDPESSAQVLKRHIPKLTYVVVDVDKKELGSDSFPAYFEKALSTPNGKFDYSTMMLIQNIFSSRDCFGIKTSMYKTAGAPHTAAKILSVAGETTTKPFFGRLLNCSVLAQLIYEIVPVLSAGQRQLNLRRAFFDVSQNVWTRLTESVYGTYADWMHAKILPYDPVKMDASYVVDLTEINLGIKKSDDEFHVIDHGQGDHSVFDEYGNLKKTKAIAPPPDASLDVGILQFLKKKKGLQRQPSMAVVRPAQDNEDVLVEPYFERIRAYQVPVKYIQNQPREKMPLDARQLAARHEDCVDLAQAQLEPFTSLAIRGQDEVFTGKWSFEGARGVLETSLASLRREFEAANVAASTAFCTKLVRYLHNVVIEKTHADDVSTSQSKLMVFLIAYRGNIEALVSQYRFLAKGPAADAVLAGFLQAVVPRQIHKAVFAAHKTFEGQQAKLVDAIASGKQTLVELNQSLADSNGVRADCLRREMENQRLVDERKADQARMIESSIMETQQQIDRALREKDALFAKTVETTQATAATVEIIAKKPKEFSGYLFRQEGAGLLGKKWKQSFFVLKDGRFLCFKAKSYFEEGRESMEPPINVSGYTVLESRNHGNEFKLAPPTAGRTFCFRAPTDEDKQTWVQKFNEASNY</sequence>
<accession>A0A6G0XGQ0</accession>
<evidence type="ECO:0000256" key="1">
    <source>
        <dbReference type="SAM" id="Coils"/>
    </source>
</evidence>
<dbReference type="Proteomes" id="UP000481153">
    <property type="component" value="Unassembled WGS sequence"/>
</dbReference>
<dbReference type="Gene3D" id="1.20.1000.10">
    <property type="entry name" value="Guanylate-binding protein, C-terminal domain"/>
    <property type="match status" value="1"/>
</dbReference>
<dbReference type="Gene3D" id="2.30.29.30">
    <property type="entry name" value="Pleckstrin-homology domain (PH domain)/Phosphotyrosine-binding domain (PTB)"/>
    <property type="match status" value="1"/>
</dbReference>
<dbReference type="InterPro" id="IPR003191">
    <property type="entry name" value="Guanylate-bd/ATL_C"/>
</dbReference>
<dbReference type="InterPro" id="IPR001849">
    <property type="entry name" value="PH_domain"/>
</dbReference>